<organism evidence="2">
    <name type="scientific">Pseudomonas sp. Hg7Tf</name>
    <dbReference type="NCBI Taxonomy" id="3236988"/>
    <lineage>
        <taxon>Bacteria</taxon>
        <taxon>Pseudomonadati</taxon>
        <taxon>Pseudomonadota</taxon>
        <taxon>Gammaproteobacteria</taxon>
        <taxon>Pseudomonadales</taxon>
        <taxon>Pseudomonadaceae</taxon>
        <taxon>Pseudomonas</taxon>
    </lineage>
</organism>
<dbReference type="PROSITE" id="PS50927">
    <property type="entry name" value="BULB_LECTIN"/>
    <property type="match status" value="1"/>
</dbReference>
<evidence type="ECO:0000313" key="2">
    <source>
        <dbReference type="EMBL" id="XDK37187.1"/>
    </source>
</evidence>
<reference evidence="2" key="1">
    <citation type="submission" date="2024-07" db="EMBL/GenBank/DDBJ databases">
        <title>Identification and characteristics of a novel species of coltsfoot's symbiotic bacteria.</title>
        <authorList>
            <person name="Juszczyk A."/>
            <person name="Jasielczuk I."/>
            <person name="Gurgul A."/>
            <person name="Rogala M."/>
            <person name="Kowalczyk A."/>
            <person name="Szmatola T."/>
            <person name="Kosecka-Strojek M."/>
            <person name="Arent Z."/>
            <person name="Latowski D."/>
        </authorList>
    </citation>
    <scope>NUCLEOTIDE SEQUENCE</scope>
    <source>
        <strain evidence="2">Hg7Tf</strain>
    </source>
</reference>
<sequence>MPVKYTNFQSSGSMLLPPNQTLSPGQFLRSENGRYYCRLRSDGNLVVEQDGKLIWVADARQPFSKTINRKKMREKTHFVVSNSGFLYDPSRGRLWIAESTHATDKSYWYNNCLVLRDDGNLVIYDQRSGDVRWARTGFVLGRIPKPKPYKELFNFPVYTWDF</sequence>
<dbReference type="SMART" id="SM00108">
    <property type="entry name" value="B_lectin"/>
    <property type="match status" value="1"/>
</dbReference>
<dbReference type="AlphaFoldDB" id="A0AB39HYU3"/>
<evidence type="ECO:0000259" key="1">
    <source>
        <dbReference type="PROSITE" id="PS50927"/>
    </source>
</evidence>
<dbReference type="InterPro" id="IPR036426">
    <property type="entry name" value="Bulb-type_lectin_dom_sf"/>
</dbReference>
<accession>A0AB39HYU3</accession>
<gene>
    <name evidence="2" type="ORF">AB4Y39_26505</name>
</gene>
<dbReference type="SUPFAM" id="SSF51110">
    <property type="entry name" value="alpha-D-mannose-specific plant lectins"/>
    <property type="match status" value="1"/>
</dbReference>
<dbReference type="RefSeq" id="WP_368491612.1">
    <property type="nucleotide sequence ID" value="NZ_CP162607.1"/>
</dbReference>
<proteinExistence type="predicted"/>
<name>A0AB39HYU3_9PSED</name>
<dbReference type="EMBL" id="CP162607">
    <property type="protein sequence ID" value="XDK37187.1"/>
    <property type="molecule type" value="Genomic_DNA"/>
</dbReference>
<protein>
    <recommendedName>
        <fullName evidence="1">Bulb-type lectin domain-containing protein</fullName>
    </recommendedName>
</protein>
<dbReference type="InterPro" id="IPR001480">
    <property type="entry name" value="Bulb-type_lectin_dom"/>
</dbReference>
<feature type="domain" description="Bulb-type lectin" evidence="1">
    <location>
        <begin position="13"/>
        <end position="136"/>
    </location>
</feature>
<dbReference type="Gene3D" id="2.90.10.30">
    <property type="match status" value="1"/>
</dbReference>